<protein>
    <recommendedName>
        <fullName evidence="5">AB hydrolase-1 domain-containing protein</fullName>
    </recommendedName>
</protein>
<sequence>MSKPQLVFVPGSAHVPAHMAPLMEKMKSFGYTSHCRQMASVDNPNPPEDLSQDIAVLRSLVEEAIGDGNDVIVLPHSWAGIVAGSALVGMSKKEREAAGKKGGVIRTGYIAAFLLPEGVGLLDLSQGKPADWITREGNQLIYTDPEAFYNDVPEKESKHWFSLVKTHAAGSIAAKATGAAWKVIPTSYLLCEEDLAIPSERQEEMIRDAKAVGAEVDVTRIKSSHSPFLSKIDETAQWIRRVAGEKV</sequence>
<evidence type="ECO:0000313" key="6">
    <source>
        <dbReference type="EMBL" id="CAG5181164.1"/>
    </source>
</evidence>
<proteinExistence type="inferred from homology"/>
<keyword evidence="4" id="KW-0576">Peroxisome</keyword>
<dbReference type="InterPro" id="IPR000073">
    <property type="entry name" value="AB_hydrolase_1"/>
</dbReference>
<evidence type="ECO:0000313" key="7">
    <source>
        <dbReference type="Proteomes" id="UP000676310"/>
    </source>
</evidence>
<keyword evidence="7" id="KW-1185">Reference proteome</keyword>
<dbReference type="InterPro" id="IPR029058">
    <property type="entry name" value="AB_hydrolase_fold"/>
</dbReference>
<organism evidence="6 7">
    <name type="scientific">Alternaria atra</name>
    <dbReference type="NCBI Taxonomy" id="119953"/>
    <lineage>
        <taxon>Eukaryota</taxon>
        <taxon>Fungi</taxon>
        <taxon>Dikarya</taxon>
        <taxon>Ascomycota</taxon>
        <taxon>Pezizomycotina</taxon>
        <taxon>Dothideomycetes</taxon>
        <taxon>Pleosporomycetidae</taxon>
        <taxon>Pleosporales</taxon>
        <taxon>Pleosporineae</taxon>
        <taxon>Pleosporaceae</taxon>
        <taxon>Alternaria</taxon>
        <taxon>Alternaria sect. Ulocladioides</taxon>
    </lineage>
</organism>
<dbReference type="RefSeq" id="XP_043173194.1">
    <property type="nucleotide sequence ID" value="XM_043317259.1"/>
</dbReference>
<accession>A0A8J2ICP1</accession>
<dbReference type="PANTHER" id="PTHR37017">
    <property type="entry name" value="AB HYDROLASE-1 DOMAIN-CONTAINING PROTEIN-RELATED"/>
    <property type="match status" value="1"/>
</dbReference>
<dbReference type="Gene3D" id="3.40.50.1820">
    <property type="entry name" value="alpha/beta hydrolase"/>
    <property type="match status" value="1"/>
</dbReference>
<feature type="domain" description="AB hydrolase-1" evidence="5">
    <location>
        <begin position="6"/>
        <end position="237"/>
    </location>
</feature>
<name>A0A8J2ICP1_9PLEO</name>
<dbReference type="AlphaFoldDB" id="A0A8J2ICP1"/>
<evidence type="ECO:0000256" key="2">
    <source>
        <dbReference type="ARBA" id="ARBA00005668"/>
    </source>
</evidence>
<evidence type="ECO:0000256" key="4">
    <source>
        <dbReference type="ARBA" id="ARBA00023140"/>
    </source>
</evidence>
<dbReference type="EMBL" id="CAJRGZ010000025">
    <property type="protein sequence ID" value="CAG5181164.1"/>
    <property type="molecule type" value="Genomic_DNA"/>
</dbReference>
<dbReference type="InterPro" id="IPR052897">
    <property type="entry name" value="Sec-Metab_Biosynth_Hydrolase"/>
</dbReference>
<evidence type="ECO:0000259" key="5">
    <source>
        <dbReference type="Pfam" id="PF12697"/>
    </source>
</evidence>
<evidence type="ECO:0000256" key="3">
    <source>
        <dbReference type="ARBA" id="ARBA00023026"/>
    </source>
</evidence>
<dbReference type="GO" id="GO:0005777">
    <property type="term" value="C:peroxisome"/>
    <property type="evidence" value="ECO:0007669"/>
    <property type="project" value="UniProtKB-SubCell"/>
</dbReference>
<dbReference type="PANTHER" id="PTHR37017:SF11">
    <property type="entry name" value="ESTERASE_LIPASE_THIOESTERASE DOMAIN-CONTAINING PROTEIN"/>
    <property type="match status" value="1"/>
</dbReference>
<comment type="similarity">
    <text evidence="2">Belongs to the AB hydrolase superfamily. AKT2 hydrolase family.</text>
</comment>
<dbReference type="OrthoDB" id="1263307at2759"/>
<evidence type="ECO:0000256" key="1">
    <source>
        <dbReference type="ARBA" id="ARBA00004275"/>
    </source>
</evidence>
<dbReference type="SUPFAM" id="SSF53474">
    <property type="entry name" value="alpha/beta-Hydrolases"/>
    <property type="match status" value="1"/>
</dbReference>
<dbReference type="GeneID" id="67021867"/>
<gene>
    <name evidence="6" type="ORF">ALTATR162_LOCUS9625</name>
</gene>
<reference evidence="6" key="1">
    <citation type="submission" date="2021-05" db="EMBL/GenBank/DDBJ databases">
        <authorList>
            <person name="Stam R."/>
        </authorList>
    </citation>
    <scope>NUCLEOTIDE SEQUENCE</scope>
    <source>
        <strain evidence="6">CS162</strain>
    </source>
</reference>
<keyword evidence="3" id="KW-0843">Virulence</keyword>
<dbReference type="Proteomes" id="UP000676310">
    <property type="component" value="Unassembled WGS sequence"/>
</dbReference>
<comment type="caution">
    <text evidence="6">The sequence shown here is derived from an EMBL/GenBank/DDBJ whole genome shotgun (WGS) entry which is preliminary data.</text>
</comment>
<dbReference type="Pfam" id="PF12697">
    <property type="entry name" value="Abhydrolase_6"/>
    <property type="match status" value="1"/>
</dbReference>
<comment type="subcellular location">
    <subcellularLocation>
        <location evidence="1">Peroxisome</location>
    </subcellularLocation>
</comment>